<dbReference type="AlphaFoldDB" id="A0A4S2D110"/>
<name>A0A4S2D110_STEMA</name>
<gene>
    <name evidence="1" type="ORF">E5352_10460</name>
</gene>
<dbReference type="RefSeq" id="WP_136005042.1">
    <property type="nucleotide sequence ID" value="NZ_SRYW01000008.1"/>
</dbReference>
<dbReference type="EMBL" id="SRYW01000008">
    <property type="protein sequence ID" value="TGY33794.1"/>
    <property type="molecule type" value="Genomic_DNA"/>
</dbReference>
<protein>
    <submittedName>
        <fullName evidence="1">Uncharacterized protein</fullName>
    </submittedName>
</protein>
<organism evidence="1 2">
    <name type="scientific">Stenotrophomonas maltophilia</name>
    <name type="common">Pseudomonas maltophilia</name>
    <name type="synonym">Xanthomonas maltophilia</name>
    <dbReference type="NCBI Taxonomy" id="40324"/>
    <lineage>
        <taxon>Bacteria</taxon>
        <taxon>Pseudomonadati</taxon>
        <taxon>Pseudomonadota</taxon>
        <taxon>Gammaproteobacteria</taxon>
        <taxon>Lysobacterales</taxon>
        <taxon>Lysobacteraceae</taxon>
        <taxon>Stenotrophomonas</taxon>
        <taxon>Stenotrophomonas maltophilia group</taxon>
    </lineage>
</organism>
<comment type="caution">
    <text evidence="1">The sequence shown here is derived from an EMBL/GenBank/DDBJ whole genome shotgun (WGS) entry which is preliminary data.</text>
</comment>
<reference evidence="1 2" key="1">
    <citation type="submission" date="2019-04" db="EMBL/GenBank/DDBJ databases">
        <title>Microbes associate with the intestines of laboratory mice.</title>
        <authorList>
            <person name="Navarre W."/>
            <person name="Wong E."/>
            <person name="Huang K."/>
            <person name="Tropini C."/>
            <person name="Ng K."/>
            <person name="Yu B."/>
        </authorList>
    </citation>
    <scope>NUCLEOTIDE SEQUENCE [LARGE SCALE GENOMIC DNA]</scope>
    <source>
        <strain evidence="1 2">NM62_B4-13</strain>
    </source>
</reference>
<evidence type="ECO:0000313" key="2">
    <source>
        <dbReference type="Proteomes" id="UP000306631"/>
    </source>
</evidence>
<dbReference type="Proteomes" id="UP000306631">
    <property type="component" value="Unassembled WGS sequence"/>
</dbReference>
<sequence length="146" mass="15643">MGRLRQRPGSVLAGMVIAIGLLAAAGCSDGPGISVDVKALGDSPLARHLSRQWMNPEAALAGDLREWLHTRPDSTACLASDACLRGLGFHQCNGGEHQLDCRYQATLHGLLVKRVGERTPLQVQLRISLQSRNGAITALHVHRIGL</sequence>
<evidence type="ECO:0000313" key="1">
    <source>
        <dbReference type="EMBL" id="TGY33794.1"/>
    </source>
</evidence>
<accession>A0A4S2D110</accession>
<proteinExistence type="predicted"/>
<dbReference type="PROSITE" id="PS51257">
    <property type="entry name" value="PROKAR_LIPOPROTEIN"/>
    <property type="match status" value="1"/>
</dbReference>